<name>A0A7W7SHT3_9ACTN</name>
<dbReference type="PRINTS" id="PR00111">
    <property type="entry name" value="ABHYDROLASE"/>
</dbReference>
<dbReference type="InterPro" id="IPR000073">
    <property type="entry name" value="AB_hydrolase_1"/>
</dbReference>
<gene>
    <name evidence="2" type="ORF">F4556_006162</name>
</gene>
<dbReference type="InterPro" id="IPR029058">
    <property type="entry name" value="AB_hydrolase_fold"/>
</dbReference>
<organism evidence="2 3">
    <name type="scientific">Kitasatospora gansuensis</name>
    <dbReference type="NCBI Taxonomy" id="258050"/>
    <lineage>
        <taxon>Bacteria</taxon>
        <taxon>Bacillati</taxon>
        <taxon>Actinomycetota</taxon>
        <taxon>Actinomycetes</taxon>
        <taxon>Kitasatosporales</taxon>
        <taxon>Streptomycetaceae</taxon>
        <taxon>Kitasatospora</taxon>
    </lineage>
</organism>
<protein>
    <submittedName>
        <fullName evidence="2">Pimeloyl-ACP methyl ester carboxylesterase</fullName>
    </submittedName>
</protein>
<dbReference type="SUPFAM" id="SSF53474">
    <property type="entry name" value="alpha/beta-Hydrolases"/>
    <property type="match status" value="1"/>
</dbReference>
<dbReference type="Proteomes" id="UP000573327">
    <property type="component" value="Unassembled WGS sequence"/>
</dbReference>
<evidence type="ECO:0000313" key="3">
    <source>
        <dbReference type="Proteomes" id="UP000573327"/>
    </source>
</evidence>
<evidence type="ECO:0000259" key="1">
    <source>
        <dbReference type="Pfam" id="PF00561"/>
    </source>
</evidence>
<dbReference type="EMBL" id="JACHJR010000001">
    <property type="protein sequence ID" value="MBB4950627.1"/>
    <property type="molecule type" value="Genomic_DNA"/>
</dbReference>
<reference evidence="2 3" key="1">
    <citation type="submission" date="2020-08" db="EMBL/GenBank/DDBJ databases">
        <title>Sequencing the genomes of 1000 actinobacteria strains.</title>
        <authorList>
            <person name="Klenk H.-P."/>
        </authorList>
    </citation>
    <scope>NUCLEOTIDE SEQUENCE [LARGE SCALE GENOMIC DNA]</scope>
    <source>
        <strain evidence="2 3">DSM 44786</strain>
    </source>
</reference>
<feature type="domain" description="AB hydrolase-1" evidence="1">
    <location>
        <begin position="47"/>
        <end position="274"/>
    </location>
</feature>
<accession>A0A7W7SHT3</accession>
<dbReference type="Pfam" id="PF00561">
    <property type="entry name" value="Abhydrolase_1"/>
    <property type="match status" value="1"/>
</dbReference>
<dbReference type="GO" id="GO:0003824">
    <property type="term" value="F:catalytic activity"/>
    <property type="evidence" value="ECO:0007669"/>
    <property type="project" value="UniProtKB-ARBA"/>
</dbReference>
<dbReference type="InterPro" id="IPR050266">
    <property type="entry name" value="AB_hydrolase_sf"/>
</dbReference>
<dbReference type="PANTHER" id="PTHR43798">
    <property type="entry name" value="MONOACYLGLYCEROL LIPASE"/>
    <property type="match status" value="1"/>
</dbReference>
<keyword evidence="3" id="KW-1185">Reference proteome</keyword>
<proteinExistence type="predicted"/>
<dbReference type="AlphaFoldDB" id="A0A7W7SHT3"/>
<sequence length="288" mass="31042">MSIAEGTNSTAVLPGPRTREQLHHLKVAGYDFTCRVRTVSRASVGRPIVLLGGALMDMYDWRLIEARLPADATIITFDLPGFGGASALGDETVAGYELQAEAVVVALDHLGVNQVNLLGYCYGAVVACRLLAHRADRVARVVLANVSEVVTPESRKLLTHAAELAEQDRIEELCDVLCEHTLGPRDREALSKATRFGFKDVRQLPHAAAALRRARDAHGDAMRQAREITVPLLVICGEHDAFTPAWSGLRLAEGCEGASSVVLDTGHTPLLEAPDVFVGHVMSHFTAP</sequence>
<comment type="caution">
    <text evidence="2">The sequence shown here is derived from an EMBL/GenBank/DDBJ whole genome shotgun (WGS) entry which is preliminary data.</text>
</comment>
<evidence type="ECO:0000313" key="2">
    <source>
        <dbReference type="EMBL" id="MBB4950627.1"/>
    </source>
</evidence>
<dbReference type="Gene3D" id="3.40.50.1820">
    <property type="entry name" value="alpha/beta hydrolase"/>
    <property type="match status" value="1"/>
</dbReference>
<dbReference type="RefSeq" id="WP_184921942.1">
    <property type="nucleotide sequence ID" value="NZ_JACHJR010000001.1"/>
</dbReference>